<evidence type="ECO:0000256" key="4">
    <source>
        <dbReference type="ARBA" id="ARBA00022840"/>
    </source>
</evidence>
<dbReference type="PANTHER" id="PTHR11042:SF91">
    <property type="entry name" value="EUKARYOTIC TRANSLATION INITIATION FACTOR 2-ALPHA KINASE"/>
    <property type="match status" value="1"/>
</dbReference>
<dbReference type="Gene3D" id="1.10.510.10">
    <property type="entry name" value="Transferase(Phosphotransferase) domain 1"/>
    <property type="match status" value="1"/>
</dbReference>
<sequence length="214" mass="24791">MGYKDDSAFVYIQTQLCEFSLADWLKLDQNQSKNERERQRPRMKKWFKQIVSAVEHIHSKNIIHRDLKVRFLRGPNNPINPGNILYMSNNGHDVLKLCDLGIATTRRYDDDKSVLSRTCSVGTPLYMSPEQRDFPFKYSSKSDVFSIGLILIELWMPMTSDERAVILGHYQSGSDFPFTNDATLIKFVRSIMNKDPEQRPTCEEILADSFMLDA</sequence>
<proteinExistence type="predicted"/>
<dbReference type="InterPro" id="IPR000719">
    <property type="entry name" value="Prot_kinase_dom"/>
</dbReference>
<dbReference type="SUPFAM" id="SSF56112">
    <property type="entry name" value="Protein kinase-like (PK-like)"/>
    <property type="match status" value="1"/>
</dbReference>
<organism evidence="6 7">
    <name type="scientific">Pristionchus mayeri</name>
    <dbReference type="NCBI Taxonomy" id="1317129"/>
    <lineage>
        <taxon>Eukaryota</taxon>
        <taxon>Metazoa</taxon>
        <taxon>Ecdysozoa</taxon>
        <taxon>Nematoda</taxon>
        <taxon>Chromadorea</taxon>
        <taxon>Rhabditida</taxon>
        <taxon>Rhabditina</taxon>
        <taxon>Diplogasteromorpha</taxon>
        <taxon>Diplogasteroidea</taxon>
        <taxon>Neodiplogasteridae</taxon>
        <taxon>Pristionchus</taxon>
    </lineage>
</organism>
<dbReference type="AlphaFoldDB" id="A0AAN4Z7N8"/>
<dbReference type="Pfam" id="PF00069">
    <property type="entry name" value="Pkinase"/>
    <property type="match status" value="1"/>
</dbReference>
<dbReference type="PANTHER" id="PTHR11042">
    <property type="entry name" value="EUKARYOTIC TRANSLATION INITIATION FACTOR 2-ALPHA KINASE EIF2-ALPHA KINASE -RELATED"/>
    <property type="match status" value="1"/>
</dbReference>
<keyword evidence="1" id="KW-0808">Transferase</keyword>
<gene>
    <name evidence="6" type="ORF">PMAYCL1PPCAC_05064</name>
</gene>
<dbReference type="InterPro" id="IPR011009">
    <property type="entry name" value="Kinase-like_dom_sf"/>
</dbReference>
<keyword evidence="7" id="KW-1185">Reference proteome</keyword>
<evidence type="ECO:0000256" key="3">
    <source>
        <dbReference type="ARBA" id="ARBA00022777"/>
    </source>
</evidence>
<dbReference type="GO" id="GO:0004694">
    <property type="term" value="F:eukaryotic translation initiation factor 2alpha kinase activity"/>
    <property type="evidence" value="ECO:0007669"/>
    <property type="project" value="TreeGrafter"/>
</dbReference>
<comment type="caution">
    <text evidence="6">The sequence shown here is derived from an EMBL/GenBank/DDBJ whole genome shotgun (WGS) entry which is preliminary data.</text>
</comment>
<accession>A0AAN4Z7N8</accession>
<name>A0AAN4Z7N8_9BILA</name>
<keyword evidence="4" id="KW-0067">ATP-binding</keyword>
<dbReference type="GO" id="GO:0005524">
    <property type="term" value="F:ATP binding"/>
    <property type="evidence" value="ECO:0007669"/>
    <property type="project" value="UniProtKB-KW"/>
</dbReference>
<dbReference type="PROSITE" id="PS50011">
    <property type="entry name" value="PROTEIN_KINASE_DOM"/>
    <property type="match status" value="1"/>
</dbReference>
<reference evidence="7" key="1">
    <citation type="submission" date="2022-10" db="EMBL/GenBank/DDBJ databases">
        <title>Genome assembly of Pristionchus species.</title>
        <authorList>
            <person name="Yoshida K."/>
            <person name="Sommer R.J."/>
        </authorList>
    </citation>
    <scope>NUCLEOTIDE SEQUENCE [LARGE SCALE GENOMIC DNA]</scope>
    <source>
        <strain evidence="7">RS5460</strain>
    </source>
</reference>
<keyword evidence="2" id="KW-0547">Nucleotide-binding</keyword>
<evidence type="ECO:0000259" key="5">
    <source>
        <dbReference type="PROSITE" id="PS50011"/>
    </source>
</evidence>
<evidence type="ECO:0000256" key="1">
    <source>
        <dbReference type="ARBA" id="ARBA00022679"/>
    </source>
</evidence>
<dbReference type="Proteomes" id="UP001328107">
    <property type="component" value="Unassembled WGS sequence"/>
</dbReference>
<protein>
    <recommendedName>
        <fullName evidence="5">Protein kinase domain-containing protein</fullName>
    </recommendedName>
</protein>
<keyword evidence="3" id="KW-0418">Kinase</keyword>
<dbReference type="EMBL" id="BTRK01000002">
    <property type="protein sequence ID" value="GMR34869.1"/>
    <property type="molecule type" value="Genomic_DNA"/>
</dbReference>
<dbReference type="SMART" id="SM00220">
    <property type="entry name" value="S_TKc"/>
    <property type="match status" value="1"/>
</dbReference>
<feature type="domain" description="Protein kinase" evidence="5">
    <location>
        <begin position="1"/>
        <end position="211"/>
    </location>
</feature>
<dbReference type="GO" id="GO:0005737">
    <property type="term" value="C:cytoplasm"/>
    <property type="evidence" value="ECO:0007669"/>
    <property type="project" value="TreeGrafter"/>
</dbReference>
<dbReference type="InterPro" id="IPR050339">
    <property type="entry name" value="CC_SR_Kinase"/>
</dbReference>
<dbReference type="GO" id="GO:0005634">
    <property type="term" value="C:nucleus"/>
    <property type="evidence" value="ECO:0007669"/>
    <property type="project" value="TreeGrafter"/>
</dbReference>
<evidence type="ECO:0000313" key="6">
    <source>
        <dbReference type="EMBL" id="GMR34869.1"/>
    </source>
</evidence>
<evidence type="ECO:0000313" key="7">
    <source>
        <dbReference type="Proteomes" id="UP001328107"/>
    </source>
</evidence>
<evidence type="ECO:0000256" key="2">
    <source>
        <dbReference type="ARBA" id="ARBA00022741"/>
    </source>
</evidence>